<reference evidence="1" key="1">
    <citation type="submission" date="2022-07" db="EMBL/GenBank/DDBJ databases">
        <title>Genome sequencing of Photobacterium atrarenae GJH2-4.</title>
        <authorList>
            <person name="Park S.-J."/>
        </authorList>
    </citation>
    <scope>NUCLEOTIDE SEQUENCE</scope>
    <source>
        <strain evidence="1">GJH2-4</strain>
    </source>
</reference>
<protein>
    <submittedName>
        <fullName evidence="1">Uncharacterized protein</fullName>
    </submittedName>
</protein>
<accession>A0ABY5GKX2</accession>
<dbReference type="RefSeq" id="WP_255391297.1">
    <property type="nucleotide sequence ID" value="NZ_CP101509.1"/>
</dbReference>
<keyword evidence="2" id="KW-1185">Reference proteome</keyword>
<dbReference type="Proteomes" id="UP001057998">
    <property type="component" value="Chromosome 2"/>
</dbReference>
<evidence type="ECO:0000313" key="1">
    <source>
        <dbReference type="EMBL" id="UTV29959.1"/>
    </source>
</evidence>
<organism evidence="1 2">
    <name type="scientific">Photobacterium atrarenae</name>
    <dbReference type="NCBI Taxonomy" id="865757"/>
    <lineage>
        <taxon>Bacteria</taxon>
        <taxon>Pseudomonadati</taxon>
        <taxon>Pseudomonadota</taxon>
        <taxon>Gammaproteobacteria</taxon>
        <taxon>Vibrionales</taxon>
        <taxon>Vibrionaceae</taxon>
        <taxon>Photobacterium</taxon>
    </lineage>
</organism>
<proteinExistence type="predicted"/>
<sequence>MSKFQFFCKPSTNRQAFTFLNSASETFLQEKEQLLAQGFEVENEFIYADTESEAVEKFKSDYLWAIEEYTISNPASGVFYQLVQLAKYISSIFRKRK</sequence>
<name>A0ABY5GKX2_9GAMM</name>
<evidence type="ECO:0000313" key="2">
    <source>
        <dbReference type="Proteomes" id="UP001057998"/>
    </source>
</evidence>
<dbReference type="EMBL" id="CP101509">
    <property type="protein sequence ID" value="UTV29959.1"/>
    <property type="molecule type" value="Genomic_DNA"/>
</dbReference>
<gene>
    <name evidence="1" type="ORF">NNL38_23470</name>
</gene>